<sequence length="1125" mass="121904">MIGVRLNTFNDNSGEPEQDANSALTELDKGLRSGKVGEQCEAIVRFPRLFEKYPFPILINSSFLKLADVFRMGNNFLRLWVLRVCQQSEKHLDKILNVDEFLRRVFSVLHSNDPVARALALRTLGAVAGIIPERQNVHHAIRRGLDSHDNVEVEAAIYATTRFAAHSNTFAVAMCNKLSDMVECESTGAERRAKLVRALRTVHGGAVRAQGVLKLLHSLLERFPSSSSVRAAITALTAIAADTVVHVPDQVDLLLSIATNDARSSVRRAALVGLKKLAEHAALWSTESIQGLVRTASDSAEASHTMLCLEVMQVLVECPAVFAGAAISPAALRSCCARADLRPAAAAAHVLTRRAVHCYEEGMPVEGADLMLALESIVIATGAPNGQNTIRPLRMALRCLQLRGHGWRRGGARPRALLEALAALAGGTHCALAVTLTDLVDGADASPDPSDDGTALVLLCTVIFQERAAKALTCKVNPIWQERVKETIASITGLEAASSAWEVAGGWGGAGAGAAGGGGGCAASCAGCGASQNTFNQLSQFLDRITCTQEQELFLPHAEAVLAAVRACCAGALWPRGVLCARACGALCRLSLTPGARGQEHAATLPSTHHLALKAEGVSDALGTRASTGGGALCRLSLTPGARGQEHAATLPSTHHLALKAEGTVELTNIPPVLTAVQTVTPVRDFFSAQQLVSVATPGLYTVAVEAAFAHEDSSAKGNTQTARVEDSLPSLVYSLDLSSNNMTSVTTSYLYKSSTMKELIFKNNMIAEIEANALLLPELTRLDLSDNALEFIDKEVFKGLKKLQYLNLAENKFTTFEKLAFHHLSNLNEIILDNNNIGPSLKDINLFDRSGFGLTHKIQHLSISGINLKTVPDNFFTEAYDLKRLTISNNGLHDIVEIPFTLEYLDISDNPIEEISSEDFADLPALKELKLNNLAIKEVPDYVFVPLNGLLKLELERNRNLTKFSSLCFGREVLEDADDFALEELSLMGSRVSRLDEKLLQPFGQLARLDLQGNPWVCDCNIVWMQKLQIEKRDQEHLRCGSPRPLFNARIFDLAESSFVCPVNKHYVALTIAGISFCLLLALIALWFFVCLPKYQSRNETLRNMYAPSTAYSVLPMSTSSVPF</sequence>
<organism evidence="1 2">
    <name type="scientific">Choristoneura fumiferana</name>
    <name type="common">Spruce budworm moth</name>
    <name type="synonym">Archips fumiferana</name>
    <dbReference type="NCBI Taxonomy" id="7141"/>
    <lineage>
        <taxon>Eukaryota</taxon>
        <taxon>Metazoa</taxon>
        <taxon>Ecdysozoa</taxon>
        <taxon>Arthropoda</taxon>
        <taxon>Hexapoda</taxon>
        <taxon>Insecta</taxon>
        <taxon>Pterygota</taxon>
        <taxon>Neoptera</taxon>
        <taxon>Endopterygota</taxon>
        <taxon>Lepidoptera</taxon>
        <taxon>Glossata</taxon>
        <taxon>Ditrysia</taxon>
        <taxon>Tortricoidea</taxon>
        <taxon>Tortricidae</taxon>
        <taxon>Tortricinae</taxon>
        <taxon>Choristoneura</taxon>
    </lineage>
</organism>
<evidence type="ECO:0000313" key="2">
    <source>
        <dbReference type="Proteomes" id="UP001064048"/>
    </source>
</evidence>
<accession>A0ACC0JBQ7</accession>
<comment type="caution">
    <text evidence="1">The sequence shown here is derived from an EMBL/GenBank/DDBJ whole genome shotgun (WGS) entry which is preliminary data.</text>
</comment>
<proteinExistence type="predicted"/>
<gene>
    <name evidence="1" type="ORF">MSG28_009503</name>
</gene>
<dbReference type="Proteomes" id="UP001064048">
    <property type="component" value="Chromosome 16"/>
</dbReference>
<dbReference type="EMBL" id="CM046116">
    <property type="protein sequence ID" value="KAI8421439.1"/>
    <property type="molecule type" value="Genomic_DNA"/>
</dbReference>
<name>A0ACC0JBQ7_CHOFU</name>
<keyword evidence="2" id="KW-1185">Reference proteome</keyword>
<protein>
    <submittedName>
        <fullName evidence="1">Uncharacterized protein</fullName>
    </submittedName>
</protein>
<reference evidence="1 2" key="1">
    <citation type="journal article" date="2022" name="Genome Biol. Evol.">
        <title>The Spruce Budworm Genome: Reconstructing the Evolutionary History of Antifreeze Proteins.</title>
        <authorList>
            <person name="Beliveau C."/>
            <person name="Gagne P."/>
            <person name="Picq S."/>
            <person name="Vernygora O."/>
            <person name="Keeling C.I."/>
            <person name="Pinkney K."/>
            <person name="Doucet D."/>
            <person name="Wen F."/>
            <person name="Johnston J.S."/>
            <person name="Maaroufi H."/>
            <person name="Boyle B."/>
            <person name="Laroche J."/>
            <person name="Dewar K."/>
            <person name="Juretic N."/>
            <person name="Blackburn G."/>
            <person name="Nisole A."/>
            <person name="Brunet B."/>
            <person name="Brandao M."/>
            <person name="Lumley L."/>
            <person name="Duan J."/>
            <person name="Quan G."/>
            <person name="Lucarotti C.J."/>
            <person name="Roe A.D."/>
            <person name="Sperling F.A.H."/>
            <person name="Levesque R.C."/>
            <person name="Cusson M."/>
        </authorList>
    </citation>
    <scope>NUCLEOTIDE SEQUENCE [LARGE SCALE GENOMIC DNA]</scope>
    <source>
        <strain evidence="1">Glfc:IPQL:Cfum</strain>
    </source>
</reference>
<evidence type="ECO:0000313" key="1">
    <source>
        <dbReference type="EMBL" id="KAI8421439.1"/>
    </source>
</evidence>